<dbReference type="GO" id="GO:0005886">
    <property type="term" value="C:plasma membrane"/>
    <property type="evidence" value="ECO:0007669"/>
    <property type="project" value="TreeGrafter"/>
</dbReference>
<comment type="caution">
    <text evidence="7">The sequence shown here is derived from an EMBL/GenBank/DDBJ whole genome shotgun (WGS) entry which is preliminary data.</text>
</comment>
<dbReference type="PANTHER" id="PTHR43047:SF72">
    <property type="entry name" value="OSMOSENSING HISTIDINE PROTEIN KINASE SLN1"/>
    <property type="match status" value="1"/>
</dbReference>
<comment type="catalytic activity">
    <reaction evidence="1">
        <text>ATP + protein L-histidine = ADP + protein N-phospho-L-histidine.</text>
        <dbReference type="EC" id="2.7.13.3"/>
    </reaction>
</comment>
<evidence type="ECO:0000313" key="8">
    <source>
        <dbReference type="Proteomes" id="UP000267585"/>
    </source>
</evidence>
<dbReference type="InterPro" id="IPR001789">
    <property type="entry name" value="Sig_transdc_resp-reg_receiver"/>
</dbReference>
<dbReference type="Pfam" id="PF00072">
    <property type="entry name" value="Response_reg"/>
    <property type="match status" value="1"/>
</dbReference>
<evidence type="ECO:0000259" key="6">
    <source>
        <dbReference type="PROSITE" id="PS50110"/>
    </source>
</evidence>
<dbReference type="Proteomes" id="UP000267585">
    <property type="component" value="Unassembled WGS sequence"/>
</dbReference>
<dbReference type="PROSITE" id="PS50110">
    <property type="entry name" value="RESPONSE_REGULATORY"/>
    <property type="match status" value="1"/>
</dbReference>
<dbReference type="AlphaFoldDB" id="A0A3S0BUU3"/>
<feature type="modified residue" description="4-aspartylphosphate" evidence="5">
    <location>
        <position position="65"/>
    </location>
</feature>
<evidence type="ECO:0000256" key="2">
    <source>
        <dbReference type="ARBA" id="ARBA00012438"/>
    </source>
</evidence>
<keyword evidence="5" id="KW-0597">Phosphoprotein</keyword>
<keyword evidence="4" id="KW-0418">Kinase</keyword>
<name>A0A3S0BUU3_9FLAO</name>
<keyword evidence="8" id="KW-1185">Reference proteome</keyword>
<keyword evidence="3" id="KW-0808">Transferase</keyword>
<accession>A0A3S0BUU3</accession>
<evidence type="ECO:0000256" key="3">
    <source>
        <dbReference type="ARBA" id="ARBA00022679"/>
    </source>
</evidence>
<reference evidence="7 8" key="1">
    <citation type="submission" date="2018-11" db="EMBL/GenBank/DDBJ databases">
        <title>Arenibacter aquaticus sp.nov., a marine bacterium isolated from surface seawater in the South China Sea.</title>
        <authorList>
            <person name="Guo J."/>
            <person name="Sun J."/>
        </authorList>
    </citation>
    <scope>NUCLEOTIDE SEQUENCE [LARGE SCALE GENOMIC DNA]</scope>
    <source>
        <strain evidence="7 8">GUO666</strain>
    </source>
</reference>
<evidence type="ECO:0000256" key="4">
    <source>
        <dbReference type="ARBA" id="ARBA00022777"/>
    </source>
</evidence>
<feature type="domain" description="Response regulatory" evidence="6">
    <location>
        <begin position="8"/>
        <end position="136"/>
    </location>
</feature>
<dbReference type="EC" id="2.7.13.3" evidence="2"/>
<proteinExistence type="predicted"/>
<evidence type="ECO:0000256" key="1">
    <source>
        <dbReference type="ARBA" id="ARBA00000085"/>
    </source>
</evidence>
<sequence length="139" mass="16167">MNSIKLERVLLVDDDGTTNMLNRLFLKKLIPDLEIDTVMDGHRALDFIEANIDDIEKGSFLVILDIEMPIMNGWQFLEAFNILFRQEEKEKIIIAVLTANACEEVTYKALSNPRVKECLHKPLSDINFRKIIQTYFYES</sequence>
<dbReference type="SUPFAM" id="SSF52172">
    <property type="entry name" value="CheY-like"/>
    <property type="match status" value="1"/>
</dbReference>
<dbReference type="EMBL" id="RQPJ01000021">
    <property type="protein sequence ID" value="RTE52090.1"/>
    <property type="molecule type" value="Genomic_DNA"/>
</dbReference>
<organism evidence="7 8">
    <name type="scientific">Arenibacter aquaticus</name>
    <dbReference type="NCBI Taxonomy" id="2489054"/>
    <lineage>
        <taxon>Bacteria</taxon>
        <taxon>Pseudomonadati</taxon>
        <taxon>Bacteroidota</taxon>
        <taxon>Flavobacteriia</taxon>
        <taxon>Flavobacteriales</taxon>
        <taxon>Flavobacteriaceae</taxon>
        <taxon>Arenibacter</taxon>
    </lineage>
</organism>
<dbReference type="RefSeq" id="WP_126163775.1">
    <property type="nucleotide sequence ID" value="NZ_RQPJ01000021.1"/>
</dbReference>
<dbReference type="GO" id="GO:0000155">
    <property type="term" value="F:phosphorelay sensor kinase activity"/>
    <property type="evidence" value="ECO:0007669"/>
    <property type="project" value="TreeGrafter"/>
</dbReference>
<evidence type="ECO:0000313" key="7">
    <source>
        <dbReference type="EMBL" id="RTE52090.1"/>
    </source>
</evidence>
<dbReference type="Gene3D" id="3.40.50.2300">
    <property type="match status" value="1"/>
</dbReference>
<dbReference type="SMART" id="SM00448">
    <property type="entry name" value="REC"/>
    <property type="match status" value="1"/>
</dbReference>
<dbReference type="InterPro" id="IPR011006">
    <property type="entry name" value="CheY-like_superfamily"/>
</dbReference>
<gene>
    <name evidence="7" type="ORF">EHW67_18005</name>
</gene>
<protein>
    <recommendedName>
        <fullName evidence="2">histidine kinase</fullName>
        <ecNumber evidence="2">2.7.13.3</ecNumber>
    </recommendedName>
</protein>
<dbReference type="OrthoDB" id="673128at2"/>
<dbReference type="GO" id="GO:0009927">
    <property type="term" value="F:histidine phosphotransfer kinase activity"/>
    <property type="evidence" value="ECO:0007669"/>
    <property type="project" value="TreeGrafter"/>
</dbReference>
<dbReference type="PANTHER" id="PTHR43047">
    <property type="entry name" value="TWO-COMPONENT HISTIDINE PROTEIN KINASE"/>
    <property type="match status" value="1"/>
</dbReference>
<evidence type="ECO:0000256" key="5">
    <source>
        <dbReference type="PROSITE-ProRule" id="PRU00169"/>
    </source>
</evidence>